<gene>
    <name evidence="2" type="ORF">OHV25_34275</name>
</gene>
<dbReference type="SUPFAM" id="SSF54427">
    <property type="entry name" value="NTF2-like"/>
    <property type="match status" value="1"/>
</dbReference>
<dbReference type="Gene3D" id="3.10.450.50">
    <property type="match status" value="1"/>
</dbReference>
<dbReference type="InterPro" id="IPR037401">
    <property type="entry name" value="SnoaL-like"/>
</dbReference>
<evidence type="ECO:0000313" key="2">
    <source>
        <dbReference type="EMBL" id="WTU44291.1"/>
    </source>
</evidence>
<accession>A0AAU2H8B0</accession>
<evidence type="ECO:0000259" key="1">
    <source>
        <dbReference type="Pfam" id="PF13577"/>
    </source>
</evidence>
<dbReference type="AlphaFoldDB" id="A0AAU2H8B0"/>
<feature type="domain" description="SnoaL-like" evidence="1">
    <location>
        <begin position="21"/>
        <end position="153"/>
    </location>
</feature>
<proteinExistence type="predicted"/>
<dbReference type="InterPro" id="IPR032710">
    <property type="entry name" value="NTF2-like_dom_sf"/>
</dbReference>
<dbReference type="Pfam" id="PF13577">
    <property type="entry name" value="SnoaL_4"/>
    <property type="match status" value="1"/>
</dbReference>
<dbReference type="EMBL" id="CP108253">
    <property type="protein sequence ID" value="WTU44291.1"/>
    <property type="molecule type" value="Genomic_DNA"/>
</dbReference>
<protein>
    <submittedName>
        <fullName evidence="2">Nuclear transport factor 2 family protein</fullName>
    </submittedName>
</protein>
<reference evidence="2" key="1">
    <citation type="submission" date="2022-10" db="EMBL/GenBank/DDBJ databases">
        <title>The complete genomes of actinobacterial strains from the NBC collection.</title>
        <authorList>
            <person name="Joergensen T.S."/>
            <person name="Alvarez Arevalo M."/>
            <person name="Sterndorff E.B."/>
            <person name="Faurdal D."/>
            <person name="Vuksanovic O."/>
            <person name="Mourched A.-S."/>
            <person name="Charusanti P."/>
            <person name="Shaw S."/>
            <person name="Blin K."/>
            <person name="Weber T."/>
        </authorList>
    </citation>
    <scope>NUCLEOTIDE SEQUENCE</scope>
    <source>
        <strain evidence="2">NBC_00060</strain>
    </source>
</reference>
<name>A0AAU2H8B0_9ACTN</name>
<sequence length="159" mass="17511">MTPDVAAVMASAGTHVPAVSADTYAQILQFYARHMQLLDAGSAEEWAEGFTEDGVFAQNVKPEPWKGRSHIATSMRRGVDRLAGRNVQRRHWFSMVVAVPESAGAGEEEAVRTQYYAVVFETPHGGKASVYLSTTGEDVLVRRAGRWLIKHRDINHDGS</sequence>
<organism evidence="2">
    <name type="scientific">Streptomyces sp. NBC_00060</name>
    <dbReference type="NCBI Taxonomy" id="2975636"/>
    <lineage>
        <taxon>Bacteria</taxon>
        <taxon>Bacillati</taxon>
        <taxon>Actinomycetota</taxon>
        <taxon>Actinomycetes</taxon>
        <taxon>Kitasatosporales</taxon>
        <taxon>Streptomycetaceae</taxon>
        <taxon>Streptomyces</taxon>
    </lineage>
</organism>